<proteinExistence type="predicted"/>
<sequence>MGGGAEALLLSLPSPPSLSQSLSFAPTSSVAAAAAAAVAAAPSDCFCGSGTNTDGSVSTVSSFSMSSSQRSFCDCHVVAASDVMDVGGRKISLPYGGASGVQSSKAQAIGGGSRAAADSGNSIQKSSIAGSGLREHSRSAGTSRTIGLLAGQDSKGGNSSGTIGITSRITVASGLLMCRRSPKAGGSTGNSGSSSSGVTCKQFRCEYCQFSCSWPYDLKLHLKQKHGIHKKSL</sequence>
<feature type="region of interest" description="Disordered" evidence="1">
    <location>
        <begin position="112"/>
        <end position="142"/>
    </location>
</feature>
<accession>A0A2M4D1H2</accession>
<evidence type="ECO:0000259" key="2">
    <source>
        <dbReference type="PROSITE" id="PS00028"/>
    </source>
</evidence>
<feature type="domain" description="C2H2-type" evidence="2">
    <location>
        <begin position="205"/>
        <end position="226"/>
    </location>
</feature>
<dbReference type="AlphaFoldDB" id="A0A2M4D1H2"/>
<dbReference type="SUPFAM" id="SSF57667">
    <property type="entry name" value="beta-beta-alpha zinc fingers"/>
    <property type="match status" value="1"/>
</dbReference>
<organism evidence="3">
    <name type="scientific">Anopheles darlingi</name>
    <name type="common">Mosquito</name>
    <dbReference type="NCBI Taxonomy" id="43151"/>
    <lineage>
        <taxon>Eukaryota</taxon>
        <taxon>Metazoa</taxon>
        <taxon>Ecdysozoa</taxon>
        <taxon>Arthropoda</taxon>
        <taxon>Hexapoda</taxon>
        <taxon>Insecta</taxon>
        <taxon>Pterygota</taxon>
        <taxon>Neoptera</taxon>
        <taxon>Endopterygota</taxon>
        <taxon>Diptera</taxon>
        <taxon>Nematocera</taxon>
        <taxon>Culicoidea</taxon>
        <taxon>Culicidae</taxon>
        <taxon>Anophelinae</taxon>
        <taxon>Anopheles</taxon>
    </lineage>
</organism>
<protein>
    <submittedName>
        <fullName evidence="3">Putative basic-leucine zipper transcription factor d</fullName>
    </submittedName>
</protein>
<name>A0A2M4D1H2_ANODA</name>
<dbReference type="EMBL" id="GGFL01007252">
    <property type="protein sequence ID" value="MBW71430.1"/>
    <property type="molecule type" value="Transcribed_RNA"/>
</dbReference>
<dbReference type="Pfam" id="PF13909">
    <property type="entry name" value="zf-H2C2_5"/>
    <property type="match status" value="1"/>
</dbReference>
<reference evidence="3" key="1">
    <citation type="submission" date="2018-01" db="EMBL/GenBank/DDBJ databases">
        <title>An insight into the sialome of Amazonian anophelines.</title>
        <authorList>
            <person name="Ribeiro J.M."/>
            <person name="Scarpassa V."/>
            <person name="Calvo E."/>
        </authorList>
    </citation>
    <scope>NUCLEOTIDE SEQUENCE</scope>
</reference>
<dbReference type="InterPro" id="IPR036236">
    <property type="entry name" value="Znf_C2H2_sf"/>
</dbReference>
<feature type="compositionally biased region" description="Polar residues" evidence="1">
    <location>
        <begin position="119"/>
        <end position="129"/>
    </location>
</feature>
<dbReference type="PROSITE" id="PS00028">
    <property type="entry name" value="ZINC_FINGER_C2H2_1"/>
    <property type="match status" value="1"/>
</dbReference>
<evidence type="ECO:0000256" key="1">
    <source>
        <dbReference type="SAM" id="MobiDB-lite"/>
    </source>
</evidence>
<dbReference type="SMART" id="SM00355">
    <property type="entry name" value="ZnF_C2H2"/>
    <property type="match status" value="1"/>
</dbReference>
<evidence type="ECO:0000313" key="3">
    <source>
        <dbReference type="EMBL" id="MBW71430.1"/>
    </source>
</evidence>
<dbReference type="InterPro" id="IPR013087">
    <property type="entry name" value="Znf_C2H2_type"/>
</dbReference>